<dbReference type="Gene3D" id="3.40.630.30">
    <property type="match status" value="1"/>
</dbReference>
<dbReference type="InterPro" id="IPR000182">
    <property type="entry name" value="GNAT_dom"/>
</dbReference>
<dbReference type="AlphaFoldDB" id="A0A549TBX2"/>
<dbReference type="PROSITE" id="PS51186">
    <property type="entry name" value="GNAT"/>
    <property type="match status" value="1"/>
</dbReference>
<comment type="caution">
    <text evidence="2">The sequence shown here is derived from an EMBL/GenBank/DDBJ whole genome shotgun (WGS) entry which is preliminary data.</text>
</comment>
<dbReference type="Pfam" id="PF13508">
    <property type="entry name" value="Acetyltransf_7"/>
    <property type="match status" value="1"/>
</dbReference>
<evidence type="ECO:0000259" key="1">
    <source>
        <dbReference type="PROSITE" id="PS51186"/>
    </source>
</evidence>
<protein>
    <submittedName>
        <fullName evidence="2">GNAT family N-acetyltransferase</fullName>
    </submittedName>
</protein>
<organism evidence="2 3">
    <name type="scientific">Rhizobium straminoryzae</name>
    <dbReference type="NCBI Taxonomy" id="1387186"/>
    <lineage>
        <taxon>Bacteria</taxon>
        <taxon>Pseudomonadati</taxon>
        <taxon>Pseudomonadota</taxon>
        <taxon>Alphaproteobacteria</taxon>
        <taxon>Hyphomicrobiales</taxon>
        <taxon>Rhizobiaceae</taxon>
        <taxon>Rhizobium/Agrobacterium group</taxon>
        <taxon>Rhizobium</taxon>
    </lineage>
</organism>
<feature type="domain" description="N-acetyltransferase" evidence="1">
    <location>
        <begin position="3"/>
        <end position="152"/>
    </location>
</feature>
<dbReference type="RefSeq" id="WP_143124965.1">
    <property type="nucleotide sequence ID" value="NZ_VJMG01000021.1"/>
</dbReference>
<name>A0A549TBX2_9HYPH</name>
<proteinExistence type="predicted"/>
<dbReference type="EMBL" id="VJMG01000021">
    <property type="protein sequence ID" value="TRL39386.1"/>
    <property type="molecule type" value="Genomic_DNA"/>
</dbReference>
<dbReference type="GO" id="GO:0016747">
    <property type="term" value="F:acyltransferase activity, transferring groups other than amino-acyl groups"/>
    <property type="evidence" value="ECO:0007669"/>
    <property type="project" value="InterPro"/>
</dbReference>
<accession>A0A549TBX2</accession>
<keyword evidence="3" id="KW-1185">Reference proteome</keyword>
<evidence type="ECO:0000313" key="3">
    <source>
        <dbReference type="Proteomes" id="UP000316801"/>
    </source>
</evidence>
<sequence length="156" mass="17060">MRFHISLAQHEDVASWLRLAEEVVPLFGPMPDFETVLTRKIAQRQAFCAKAESMNLNVLGGVLFGGSGTDYAIRWLAVSSQHQRLGIGKALINAALSTMPPECIVQVDTFVEGSPGAGPARGLYESCGFVPGDVSCEGETVRQRYVLRPRMIEHDL</sequence>
<reference evidence="2 3" key="1">
    <citation type="submission" date="2019-07" db="EMBL/GenBank/DDBJ databases">
        <title>Ln-dependent methylotrophs.</title>
        <authorList>
            <person name="Tani A."/>
        </authorList>
    </citation>
    <scope>NUCLEOTIDE SEQUENCE [LARGE SCALE GENOMIC DNA]</scope>
    <source>
        <strain evidence="2 3">SM12</strain>
    </source>
</reference>
<dbReference type="CDD" id="cd04301">
    <property type="entry name" value="NAT_SF"/>
    <property type="match status" value="1"/>
</dbReference>
<keyword evidence="2" id="KW-0808">Transferase</keyword>
<dbReference type="InterPro" id="IPR016181">
    <property type="entry name" value="Acyl_CoA_acyltransferase"/>
</dbReference>
<evidence type="ECO:0000313" key="2">
    <source>
        <dbReference type="EMBL" id="TRL39386.1"/>
    </source>
</evidence>
<dbReference type="Proteomes" id="UP000316801">
    <property type="component" value="Unassembled WGS sequence"/>
</dbReference>
<dbReference type="SUPFAM" id="SSF55729">
    <property type="entry name" value="Acyl-CoA N-acyltransferases (Nat)"/>
    <property type="match status" value="1"/>
</dbReference>
<gene>
    <name evidence="2" type="ORF">FNA46_09595</name>
</gene>